<dbReference type="Gene3D" id="3.30.1540.10">
    <property type="entry name" value="formyl-coa transferase, domain 3"/>
    <property type="match status" value="1"/>
</dbReference>
<keyword evidence="3" id="KW-1185">Reference proteome</keyword>
<protein>
    <submittedName>
        <fullName evidence="2">CoA transferase</fullName>
    </submittedName>
</protein>
<dbReference type="Pfam" id="PF02515">
    <property type="entry name" value="CoA_transf_3"/>
    <property type="match status" value="1"/>
</dbReference>
<sequence length="404" mass="43858">MQDMTEQDRPLAGVRVLDIATFIAGPFAGTIMGDFGADVIKIEHPRDGDPMRKFGTPTECGDTLAWLSEARNKRCMTLDLRAPDGAALFRKLVAEVDVVVENFRPGTLEKWGLGWEVLREVNPKLVMLRISAYGQTGPMRGKPGFARIAHGFAGLSYLAGEPGRPPVVPGSTSLADYMSGVWGALGVMMALRQAEKTGRGQVVDIGLYESVFRLLDEIAPAYARHGTVRERMGADVPQVVPHGHWQTRDGRWIALACTSEKIFARLCDVMGKPELAAPDALGPTRNRLARREETNQLVADWVGSLDFDELMAACDGAGVPCGPINSIADIFQDPQYEARGNLLRVQDPRVGEIVLPAGMPHLTETPPVLRHAGRAMGADTDDILSELLQMTAEDVARLRSGGVI</sequence>
<dbReference type="Proteomes" id="UP001518990">
    <property type="component" value="Unassembled WGS sequence"/>
</dbReference>
<dbReference type="GO" id="GO:0016740">
    <property type="term" value="F:transferase activity"/>
    <property type="evidence" value="ECO:0007669"/>
    <property type="project" value="UniProtKB-KW"/>
</dbReference>
<organism evidence="2 3">
    <name type="scientific">Roseomonas marmotae</name>
    <dbReference type="NCBI Taxonomy" id="2768161"/>
    <lineage>
        <taxon>Bacteria</taxon>
        <taxon>Pseudomonadati</taxon>
        <taxon>Pseudomonadota</taxon>
        <taxon>Alphaproteobacteria</taxon>
        <taxon>Acetobacterales</taxon>
        <taxon>Roseomonadaceae</taxon>
        <taxon>Roseomonas</taxon>
    </lineage>
</organism>
<dbReference type="Gene3D" id="3.40.50.10540">
    <property type="entry name" value="Crotonobetainyl-coa:carnitine coa-transferase, domain 1"/>
    <property type="match status" value="1"/>
</dbReference>
<dbReference type="PANTHER" id="PTHR48228">
    <property type="entry name" value="SUCCINYL-COA--D-CITRAMALATE COA-TRANSFERASE"/>
    <property type="match status" value="1"/>
</dbReference>
<reference evidence="2 3" key="1">
    <citation type="submission" date="2020-09" db="EMBL/GenBank/DDBJ databases">
        <title>Roseomonas.</title>
        <authorList>
            <person name="Zhu W."/>
        </authorList>
    </citation>
    <scope>NUCLEOTIDE SEQUENCE [LARGE SCALE GENOMIC DNA]</scope>
    <source>
        <strain evidence="2 3">1311</strain>
    </source>
</reference>
<dbReference type="SUPFAM" id="SSF89796">
    <property type="entry name" value="CoA-transferase family III (CaiB/BaiF)"/>
    <property type="match status" value="1"/>
</dbReference>
<dbReference type="InterPro" id="IPR023606">
    <property type="entry name" value="CoA-Trfase_III_dom_1_sf"/>
</dbReference>
<name>A0ABS3KFC0_9PROT</name>
<keyword evidence="1 2" id="KW-0808">Transferase</keyword>
<proteinExistence type="predicted"/>
<dbReference type="InterPro" id="IPR003673">
    <property type="entry name" value="CoA-Trfase_fam_III"/>
</dbReference>
<comment type="caution">
    <text evidence="2">The sequence shown here is derived from an EMBL/GenBank/DDBJ whole genome shotgun (WGS) entry which is preliminary data.</text>
</comment>
<dbReference type="PANTHER" id="PTHR48228:SF6">
    <property type="entry name" value="L-CARNITINE COA-TRANSFERASE"/>
    <property type="match status" value="1"/>
</dbReference>
<dbReference type="InterPro" id="IPR044855">
    <property type="entry name" value="CoA-Trfase_III_dom3_sf"/>
</dbReference>
<dbReference type="InterPro" id="IPR050509">
    <property type="entry name" value="CoA-transferase_III"/>
</dbReference>
<dbReference type="EMBL" id="JACTNF010000018">
    <property type="protein sequence ID" value="MBO1076162.1"/>
    <property type="molecule type" value="Genomic_DNA"/>
</dbReference>
<evidence type="ECO:0000256" key="1">
    <source>
        <dbReference type="ARBA" id="ARBA00022679"/>
    </source>
</evidence>
<gene>
    <name evidence="2" type="ORF">IAI60_16210</name>
</gene>
<evidence type="ECO:0000313" key="2">
    <source>
        <dbReference type="EMBL" id="MBO1076162.1"/>
    </source>
</evidence>
<evidence type="ECO:0000313" key="3">
    <source>
        <dbReference type="Proteomes" id="UP001518990"/>
    </source>
</evidence>
<accession>A0ABS3KFC0</accession>
<dbReference type="RefSeq" id="WP_208776296.1">
    <property type="nucleotide sequence ID" value="NZ_CP061095.1"/>
</dbReference>